<reference evidence="3 4" key="1">
    <citation type="submission" date="2017-02" db="EMBL/GenBank/DDBJ databases">
        <authorList>
            <person name="Peterson S.W."/>
        </authorList>
    </citation>
    <scope>NUCLEOTIDE SEQUENCE [LARGE SCALE GENOMIC DNA]</scope>
    <source>
        <strain evidence="3 4">S285</strain>
    </source>
</reference>
<feature type="chain" id="PRO_5012732508" evidence="1">
    <location>
        <begin position="21"/>
        <end position="454"/>
    </location>
</feature>
<proteinExistence type="predicted"/>
<dbReference type="Pfam" id="PF22807">
    <property type="entry name" value="TrAA12"/>
    <property type="match status" value="2"/>
</dbReference>
<evidence type="ECO:0000256" key="1">
    <source>
        <dbReference type="SAM" id="SignalP"/>
    </source>
</evidence>
<dbReference type="EMBL" id="CP019948">
    <property type="protein sequence ID" value="ARN80477.1"/>
    <property type="molecule type" value="Genomic_DNA"/>
</dbReference>
<name>A0A1W6MSD9_9HYPH</name>
<gene>
    <name evidence="3" type="ORF">B1812_04645</name>
</gene>
<dbReference type="SUPFAM" id="SSF50952">
    <property type="entry name" value="Soluble quinoprotein glucose dehydrogenase"/>
    <property type="match status" value="1"/>
</dbReference>
<dbReference type="KEGG" id="mbry:B1812_04645"/>
<evidence type="ECO:0000313" key="4">
    <source>
        <dbReference type="Proteomes" id="UP000193978"/>
    </source>
</evidence>
<sequence length="454" mass="48582">MDRAALRVLAVAASAALSLAAVRLSSADSRSALEGAAALGDWRSDAPGVGRRISPTDLPAPYAGELAASRSQVVGRPEGASLKAPDGFSVELFASGLNGPRVIRVAPNGDVFVTESHGGQVRVLPARRSGEAPQSEVFVSGLERPYGLAFYPPGPDPRWLYVSTSSQVRRYPYQAGQLKAGGEGEIVINDLPADAGHWTRDLLFSRDGKTLYVAVGSKSNVAEGHVRPSPEEVAVLEKADGLGAGFGPEHHRADVLAFDPDGGHRRVFATGLRNCAGLGLRPGTEELWCVVNERDMLGDNLPPDYATRVKPGGFYGWPWYYIGAHEDPRHAGERPDLADKVITPDILIQAHSAPLGLTFYEGAQFPAGFNGDAFVTLHGSWNRSKRTGYKVVRLRFKEGAPTGEYEDFLTGFVLAEDDSKVWGRPVDSAVAPDGSLLVTEDGNGAIWRVSYGQK</sequence>
<evidence type="ECO:0000259" key="2">
    <source>
        <dbReference type="Pfam" id="PF22807"/>
    </source>
</evidence>
<dbReference type="STRING" id="655015.B1812_04645"/>
<accession>A0A1W6MSD9</accession>
<protein>
    <submittedName>
        <fullName evidence="3">Sorbosone dehydrogenase</fullName>
    </submittedName>
</protein>
<dbReference type="PANTHER" id="PTHR19328">
    <property type="entry name" value="HEDGEHOG-INTERACTING PROTEIN"/>
    <property type="match status" value="1"/>
</dbReference>
<feature type="domain" description="Pyrroloquinoline quinone-dependent pyranose dehydrogenase beta-propeller" evidence="2">
    <location>
        <begin position="83"/>
        <end position="297"/>
    </location>
</feature>
<organism evidence="3 4">
    <name type="scientific">Methylocystis bryophila</name>
    <dbReference type="NCBI Taxonomy" id="655015"/>
    <lineage>
        <taxon>Bacteria</taxon>
        <taxon>Pseudomonadati</taxon>
        <taxon>Pseudomonadota</taxon>
        <taxon>Alphaproteobacteria</taxon>
        <taxon>Hyphomicrobiales</taxon>
        <taxon>Methylocystaceae</taxon>
        <taxon>Methylocystis</taxon>
    </lineage>
</organism>
<dbReference type="OrthoDB" id="9770043at2"/>
<dbReference type="InterPro" id="IPR054539">
    <property type="entry name" value="Beta-prop_PDH"/>
</dbReference>
<keyword evidence="1" id="KW-0732">Signal</keyword>
<feature type="domain" description="Pyrroloquinoline quinone-dependent pyranose dehydrogenase beta-propeller" evidence="2">
    <location>
        <begin position="339"/>
        <end position="450"/>
    </location>
</feature>
<dbReference type="InterPro" id="IPR011041">
    <property type="entry name" value="Quinoprot_gluc/sorb_DH_b-prop"/>
</dbReference>
<dbReference type="Proteomes" id="UP000193978">
    <property type="component" value="Chromosome"/>
</dbReference>
<dbReference type="AlphaFoldDB" id="A0A1W6MSD9"/>
<keyword evidence="4" id="KW-1185">Reference proteome</keyword>
<feature type="signal peptide" evidence="1">
    <location>
        <begin position="1"/>
        <end position="20"/>
    </location>
</feature>
<dbReference type="PANTHER" id="PTHR19328:SF53">
    <property type="entry name" value="MEMBRANE PROTEIN"/>
    <property type="match status" value="1"/>
</dbReference>
<dbReference type="Gene3D" id="2.120.10.30">
    <property type="entry name" value="TolB, C-terminal domain"/>
    <property type="match status" value="1"/>
</dbReference>
<dbReference type="InterPro" id="IPR011042">
    <property type="entry name" value="6-blade_b-propeller_TolB-like"/>
</dbReference>
<evidence type="ECO:0000313" key="3">
    <source>
        <dbReference type="EMBL" id="ARN80477.1"/>
    </source>
</evidence>